<name>A0A6J4HI28_9ACTN</name>
<gene>
    <name evidence="2" type="ORF">AVDCRST_MAG41-668</name>
</gene>
<dbReference type="Gene3D" id="3.40.1190.20">
    <property type="match status" value="1"/>
</dbReference>
<dbReference type="EMBL" id="CADCTP010000069">
    <property type="protein sequence ID" value="CAA9224418.1"/>
    <property type="molecule type" value="Genomic_DNA"/>
</dbReference>
<dbReference type="PANTHER" id="PTHR47098">
    <property type="entry name" value="PROTEIN MAK32"/>
    <property type="match status" value="1"/>
</dbReference>
<dbReference type="PANTHER" id="PTHR47098:SF2">
    <property type="entry name" value="PROTEIN MAK32"/>
    <property type="match status" value="1"/>
</dbReference>
<dbReference type="SUPFAM" id="SSF53613">
    <property type="entry name" value="Ribokinase-like"/>
    <property type="match status" value="1"/>
</dbReference>
<sequence length="317" mass="32300">MTFLAAGNLTIDDVVSADGTVAVGQCGGNGLYAALGMWVWDAPTALLAGAGTDYPARWLDRVAAAGIDLSGVWSTGEPHALRSRAFYRADGSRTDRVAEADLPPHVAAALDLSTDLTAFGSERHRAVWPAYSPAAGRLPAGPLQGAHAAPGPTRQVAELVGALADRAAVVTLDWPWWNEARAALPRVSAVLPGIEELVRRSAGGDPYALARGLGPTVVVKQGAAGCLVLRAGAPPVRVGTVPVRAVDPTGAGDAFCGGFCVGLATTGDPVAAAGHGAVSASFVVERADALAVLDADRTDAARRLAHVLDTTVEVRSA</sequence>
<reference evidence="2" key="1">
    <citation type="submission" date="2020-02" db="EMBL/GenBank/DDBJ databases">
        <authorList>
            <person name="Meier V. D."/>
        </authorList>
    </citation>
    <scope>NUCLEOTIDE SEQUENCE</scope>
    <source>
        <strain evidence="2">AVDCRST_MAG41</strain>
    </source>
</reference>
<dbReference type="AlphaFoldDB" id="A0A6J4HI28"/>
<dbReference type="Pfam" id="PF00294">
    <property type="entry name" value="PfkB"/>
    <property type="match status" value="1"/>
</dbReference>
<organism evidence="2">
    <name type="scientific">uncultured Mycobacteriales bacterium</name>
    <dbReference type="NCBI Taxonomy" id="581187"/>
    <lineage>
        <taxon>Bacteria</taxon>
        <taxon>Bacillati</taxon>
        <taxon>Actinomycetota</taxon>
        <taxon>Actinomycetes</taxon>
        <taxon>Mycobacteriales</taxon>
        <taxon>environmental samples</taxon>
    </lineage>
</organism>
<dbReference type="InterPro" id="IPR029056">
    <property type="entry name" value="Ribokinase-like"/>
</dbReference>
<dbReference type="InterPro" id="IPR011611">
    <property type="entry name" value="PfkB_dom"/>
</dbReference>
<proteinExistence type="predicted"/>
<protein>
    <recommendedName>
        <fullName evidence="1">Carbohydrate kinase PfkB domain-containing protein</fullName>
    </recommendedName>
</protein>
<evidence type="ECO:0000259" key="1">
    <source>
        <dbReference type="Pfam" id="PF00294"/>
    </source>
</evidence>
<evidence type="ECO:0000313" key="2">
    <source>
        <dbReference type="EMBL" id="CAA9224418.1"/>
    </source>
</evidence>
<accession>A0A6J4HI28</accession>
<feature type="domain" description="Carbohydrate kinase PfkB" evidence="1">
    <location>
        <begin position="211"/>
        <end position="290"/>
    </location>
</feature>